<accession>A0ABN6L6M9</accession>
<dbReference type="RefSeq" id="WP_332920489.1">
    <property type="nucleotide sequence ID" value="NZ_AP025292.1"/>
</dbReference>
<reference evidence="2 3" key="1">
    <citation type="submission" date="2021-12" db="EMBL/GenBank/DDBJ databases">
        <title>Genome sequencing of bacteria with rrn-lacking chromosome and rrn-plasmid.</title>
        <authorList>
            <person name="Anda M."/>
            <person name="Iwasaki W."/>
        </authorList>
    </citation>
    <scope>NUCLEOTIDE SEQUENCE [LARGE SCALE GENOMIC DNA]</scope>
    <source>
        <strain evidence="2 3">NBRC 101262</strain>
    </source>
</reference>
<evidence type="ECO:0000259" key="1">
    <source>
        <dbReference type="Pfam" id="PF12728"/>
    </source>
</evidence>
<dbReference type="NCBIfam" id="TIGR01764">
    <property type="entry name" value="excise"/>
    <property type="match status" value="1"/>
</dbReference>
<dbReference type="Proteomes" id="UP001354989">
    <property type="component" value="Chromosome"/>
</dbReference>
<proteinExistence type="predicted"/>
<evidence type="ECO:0000313" key="2">
    <source>
        <dbReference type="EMBL" id="BDC98844.1"/>
    </source>
</evidence>
<organism evidence="2 3">
    <name type="scientific">Persicobacter psychrovividus</name>
    <dbReference type="NCBI Taxonomy" id="387638"/>
    <lineage>
        <taxon>Bacteria</taxon>
        <taxon>Pseudomonadati</taxon>
        <taxon>Bacteroidota</taxon>
        <taxon>Cytophagia</taxon>
        <taxon>Cytophagales</taxon>
        <taxon>Persicobacteraceae</taxon>
        <taxon>Persicobacter</taxon>
    </lineage>
</organism>
<evidence type="ECO:0000313" key="3">
    <source>
        <dbReference type="Proteomes" id="UP001354989"/>
    </source>
</evidence>
<dbReference type="EMBL" id="AP025292">
    <property type="protein sequence ID" value="BDC98844.1"/>
    <property type="molecule type" value="Genomic_DNA"/>
</dbReference>
<protein>
    <recommendedName>
        <fullName evidence="1">Helix-turn-helix domain-containing protein</fullName>
    </recommendedName>
</protein>
<sequence>MKMQKNCLYCNQEFTARATTTKYCSHKCNQRHYKQKRREKNIDKALSENNLRVLSAIRAKNKGQTVAPPQQEEFLSIPQACELMGVSRGTVYGLINKNTLKITKLGRRTIIKKSEILKLFNHGNNQ</sequence>
<dbReference type="InterPro" id="IPR041657">
    <property type="entry name" value="HTH_17"/>
</dbReference>
<keyword evidence="3" id="KW-1185">Reference proteome</keyword>
<dbReference type="Pfam" id="PF12728">
    <property type="entry name" value="HTH_17"/>
    <property type="match status" value="1"/>
</dbReference>
<gene>
    <name evidence="2" type="ORF">PEPS_11250</name>
</gene>
<dbReference type="InterPro" id="IPR010093">
    <property type="entry name" value="SinI_DNA-bd"/>
</dbReference>
<name>A0ABN6L6M9_9BACT</name>
<feature type="domain" description="Helix-turn-helix" evidence="1">
    <location>
        <begin position="74"/>
        <end position="120"/>
    </location>
</feature>